<protein>
    <submittedName>
        <fullName evidence="1">Uncharacterized protein</fullName>
    </submittedName>
</protein>
<accession>A0A5C4L6Z0</accession>
<evidence type="ECO:0000313" key="1">
    <source>
        <dbReference type="EMBL" id="TNC06817.1"/>
    </source>
</evidence>
<comment type="caution">
    <text evidence="1">The sequence shown here is derived from an EMBL/GenBank/DDBJ whole genome shotgun (WGS) entry which is preliminary data.</text>
</comment>
<dbReference type="AlphaFoldDB" id="A0A5C4L6Z0"/>
<sequence>MRLFLAQKIYKFYGGDEMTSIIFSTHRVESGVVKGVGGFADRLKGFAIARLISHALGKEFRVEWDSPFPLSDNFTLHDGTWHTPLDDKTSTITLDLIDEGVDVLNQKLADLLSGEYREKNIKIYANILYKPQWEVLLRYFPSFLVKYNELDCAVHDTIKSSLEYTPRDTCMELLDKFNESISAHSDVIALQIRVGGERTWRDPPLSDPNDVPEIASKIIDMHGKIPSAVFVTADSRIVKQSAASALRMLGVQNIIYHDFEEIHIERSINTDRFLVDMTILDFICVSKCNITYFGRGDFGRIAAVYGMKPYYSYL</sequence>
<evidence type="ECO:0000313" key="2">
    <source>
        <dbReference type="Proteomes" id="UP000305267"/>
    </source>
</evidence>
<gene>
    <name evidence="1" type="ORF">FF100_33930</name>
</gene>
<dbReference type="OrthoDB" id="9806024at2"/>
<organism evidence="1 2">
    <name type="scientific">Methylobacterium terricola</name>
    <dbReference type="NCBI Taxonomy" id="2583531"/>
    <lineage>
        <taxon>Bacteria</taxon>
        <taxon>Pseudomonadati</taxon>
        <taxon>Pseudomonadota</taxon>
        <taxon>Alphaproteobacteria</taxon>
        <taxon>Hyphomicrobiales</taxon>
        <taxon>Methylobacteriaceae</taxon>
        <taxon>Methylobacterium</taxon>
    </lineage>
</organism>
<dbReference type="Proteomes" id="UP000305267">
    <property type="component" value="Unassembled WGS sequence"/>
</dbReference>
<dbReference type="RefSeq" id="WP_139040420.1">
    <property type="nucleotide sequence ID" value="NZ_VDDA01000044.1"/>
</dbReference>
<proteinExistence type="predicted"/>
<reference evidence="1 2" key="1">
    <citation type="submission" date="2019-06" db="EMBL/GenBank/DDBJ databases">
        <title>Genome of Methylobacterium sp. 17Sr1-39.</title>
        <authorList>
            <person name="Seo T."/>
        </authorList>
    </citation>
    <scope>NUCLEOTIDE SEQUENCE [LARGE SCALE GENOMIC DNA]</scope>
    <source>
        <strain evidence="1 2">17Sr1-39</strain>
    </source>
</reference>
<dbReference type="EMBL" id="VDDA01000044">
    <property type="protein sequence ID" value="TNC06817.1"/>
    <property type="molecule type" value="Genomic_DNA"/>
</dbReference>
<name>A0A5C4L6Z0_9HYPH</name>
<keyword evidence="2" id="KW-1185">Reference proteome</keyword>